<dbReference type="CDD" id="cd04601">
    <property type="entry name" value="CBS_pair_IMPDH"/>
    <property type="match status" value="1"/>
</dbReference>
<dbReference type="NCBIfam" id="TIGR01302">
    <property type="entry name" value="IMP_dehydrog"/>
    <property type="match status" value="1"/>
</dbReference>
<feature type="active site" description="Thioimidate intermediate" evidence="8">
    <location>
        <position position="307"/>
    </location>
</feature>
<comment type="subunit">
    <text evidence="2 8">Homotetramer.</text>
</comment>
<evidence type="ECO:0000313" key="15">
    <source>
        <dbReference type="Proteomes" id="UP000244066"/>
    </source>
</evidence>
<proteinExistence type="inferred from homology"/>
<evidence type="ECO:0000256" key="11">
    <source>
        <dbReference type="PROSITE-ProRule" id="PRU00703"/>
    </source>
</evidence>
<dbReference type="PROSITE" id="PS51371">
    <property type="entry name" value="CBS"/>
    <property type="match status" value="2"/>
</dbReference>
<comment type="similarity">
    <text evidence="1 8 12">Belongs to the IMPDH/GMPR family.</text>
</comment>
<dbReference type="UniPathway" id="UPA00601">
    <property type="reaction ID" value="UER00295"/>
</dbReference>
<evidence type="ECO:0000256" key="6">
    <source>
        <dbReference type="ARBA" id="ARBA00023002"/>
    </source>
</evidence>
<dbReference type="InterPro" id="IPR000644">
    <property type="entry name" value="CBS_dom"/>
</dbReference>
<evidence type="ECO:0000256" key="10">
    <source>
        <dbReference type="PIRSR" id="PIRSR000130-4"/>
    </source>
</evidence>
<dbReference type="InterPro" id="IPR005990">
    <property type="entry name" value="IMP_DH"/>
</dbReference>
<evidence type="ECO:0000256" key="5">
    <source>
        <dbReference type="ARBA" id="ARBA00022958"/>
    </source>
</evidence>
<dbReference type="CDD" id="cd00381">
    <property type="entry name" value="IMPDH"/>
    <property type="match status" value="1"/>
</dbReference>
<comment type="function">
    <text evidence="8">Catalyzes the conversion of inosine 5'-phosphate (IMP) to xanthosine 5'-phosphate (XMP), the first committed and rate-limiting step in the de novo synthesis of guanine nucleotides, and therefore plays an important role in the regulation of cell growth.</text>
</comment>
<feature type="binding site" description="in other chain" evidence="8 10">
    <location>
        <position position="304"/>
    </location>
    <ligand>
        <name>K(+)</name>
        <dbReference type="ChEBI" id="CHEBI:29103"/>
        <note>ligand shared between two tetrameric partners</note>
    </ligand>
</feature>
<dbReference type="GO" id="GO:0006177">
    <property type="term" value="P:GMP biosynthetic process"/>
    <property type="evidence" value="ECO:0007669"/>
    <property type="project" value="UniProtKB-UniRule"/>
</dbReference>
<feature type="binding site" evidence="8">
    <location>
        <position position="474"/>
    </location>
    <ligand>
        <name>K(+)</name>
        <dbReference type="ChEBI" id="CHEBI:29103"/>
        <note>ligand shared between two tetrameric partners</note>
    </ligand>
</feature>
<evidence type="ECO:0000259" key="13">
    <source>
        <dbReference type="PROSITE" id="PS51371"/>
    </source>
</evidence>
<dbReference type="SUPFAM" id="SSF51412">
    <property type="entry name" value="Inosine monophosphate dehydrogenase (IMPDH)"/>
    <property type="match status" value="1"/>
</dbReference>
<evidence type="ECO:0000256" key="4">
    <source>
        <dbReference type="ARBA" id="ARBA00022737"/>
    </source>
</evidence>
<comment type="caution">
    <text evidence="8">Lacks conserved residue(s) required for the propagation of feature annotation.</text>
</comment>
<dbReference type="GO" id="GO:0006183">
    <property type="term" value="P:GTP biosynthetic process"/>
    <property type="evidence" value="ECO:0007669"/>
    <property type="project" value="TreeGrafter"/>
</dbReference>
<feature type="binding site" evidence="8">
    <location>
        <position position="475"/>
    </location>
    <ligand>
        <name>K(+)</name>
        <dbReference type="ChEBI" id="CHEBI:29103"/>
        <note>ligand shared between two tetrameric partners</note>
    </ligand>
</feature>
<dbReference type="Pfam" id="PF00571">
    <property type="entry name" value="CBS"/>
    <property type="match status" value="2"/>
</dbReference>
<feature type="active site" description="Proton acceptor" evidence="8">
    <location>
        <position position="399"/>
    </location>
</feature>
<dbReference type="PANTHER" id="PTHR11911:SF111">
    <property type="entry name" value="INOSINE-5'-MONOPHOSPHATE DEHYDROGENASE"/>
    <property type="match status" value="1"/>
</dbReference>
<evidence type="ECO:0000256" key="8">
    <source>
        <dbReference type="HAMAP-Rule" id="MF_01964"/>
    </source>
</evidence>
<evidence type="ECO:0000256" key="2">
    <source>
        <dbReference type="ARBA" id="ARBA00011881"/>
    </source>
</evidence>
<feature type="binding site" evidence="8">
    <location>
        <begin position="387"/>
        <end position="391"/>
    </location>
    <ligand>
        <name>IMP</name>
        <dbReference type="ChEBI" id="CHEBI:58053"/>
    </ligand>
</feature>
<keyword evidence="5 8" id="KW-0630">Potassium</keyword>
<dbReference type="SMART" id="SM00116">
    <property type="entry name" value="CBS"/>
    <property type="match status" value="2"/>
</dbReference>
<name>A0A2R7Y2U7_9ARCH</name>
<feature type="domain" description="CBS" evidence="13">
    <location>
        <begin position="155"/>
        <end position="213"/>
    </location>
</feature>
<feature type="binding site" description="in other chain" evidence="8 10">
    <location>
        <position position="307"/>
    </location>
    <ligand>
        <name>K(+)</name>
        <dbReference type="ChEBI" id="CHEBI:29103"/>
        <note>ligand shared between two tetrameric partners</note>
    </ligand>
</feature>
<gene>
    <name evidence="8" type="primary">guaB</name>
    <name evidence="14" type="ORF">B9J98_05120</name>
</gene>
<dbReference type="EC" id="1.1.1.205" evidence="8"/>
<dbReference type="Gene3D" id="3.20.20.70">
    <property type="entry name" value="Aldolase class I"/>
    <property type="match status" value="1"/>
</dbReference>
<dbReference type="AlphaFoldDB" id="A0A2R7Y2U7"/>
<feature type="binding site" evidence="8 9">
    <location>
        <begin position="300"/>
        <end position="302"/>
    </location>
    <ligand>
        <name>NAD(+)</name>
        <dbReference type="ChEBI" id="CHEBI:57540"/>
    </ligand>
</feature>
<dbReference type="GO" id="GO:0046872">
    <property type="term" value="F:metal ion binding"/>
    <property type="evidence" value="ECO:0007669"/>
    <property type="project" value="UniProtKB-UniRule"/>
</dbReference>
<evidence type="ECO:0000256" key="7">
    <source>
        <dbReference type="ARBA" id="ARBA00023122"/>
    </source>
</evidence>
<evidence type="ECO:0000256" key="9">
    <source>
        <dbReference type="PIRSR" id="PIRSR000130-3"/>
    </source>
</evidence>
<keyword evidence="7 11" id="KW-0129">CBS domain</keyword>
<dbReference type="PANTHER" id="PTHR11911">
    <property type="entry name" value="INOSINE-5-MONOPHOSPHATE DEHYDROGENASE RELATED"/>
    <property type="match status" value="1"/>
</dbReference>
<protein>
    <recommendedName>
        <fullName evidence="8">Inosine-5'-monophosphate dehydrogenase</fullName>
        <shortName evidence="8">IMP dehydrogenase</shortName>
        <shortName evidence="8">IMPD</shortName>
        <shortName evidence="8">IMPDH</shortName>
        <ecNumber evidence="8">1.1.1.205</ecNumber>
    </recommendedName>
</protein>
<comment type="caution">
    <text evidence="14">The sequence shown here is derived from an EMBL/GenBank/DDBJ whole genome shotgun (WGS) entry which is preliminary data.</text>
</comment>
<keyword evidence="8" id="KW-0332">GMP biosynthesis</keyword>
<dbReference type="InterPro" id="IPR046342">
    <property type="entry name" value="CBS_dom_sf"/>
</dbReference>
<keyword evidence="3 8" id="KW-0479">Metal-binding</keyword>
<dbReference type="Proteomes" id="UP000244066">
    <property type="component" value="Unassembled WGS sequence"/>
</dbReference>
<keyword evidence="8" id="KW-0658">Purine biosynthesis</keyword>
<dbReference type="SMART" id="SM01240">
    <property type="entry name" value="IMPDH"/>
    <property type="match status" value="1"/>
</dbReference>
<accession>A0A2R7Y2U7</accession>
<dbReference type="GO" id="GO:0000166">
    <property type="term" value="F:nucleotide binding"/>
    <property type="evidence" value="ECO:0007669"/>
    <property type="project" value="UniProtKB-UniRule"/>
</dbReference>
<comment type="cofactor">
    <cofactor evidence="8">
        <name>K(+)</name>
        <dbReference type="ChEBI" id="CHEBI:29103"/>
    </cofactor>
</comment>
<dbReference type="InterPro" id="IPR001093">
    <property type="entry name" value="IMP_DH_GMPRt"/>
</dbReference>
<evidence type="ECO:0000256" key="1">
    <source>
        <dbReference type="ARBA" id="ARBA00005502"/>
    </source>
</evidence>
<comment type="pathway">
    <text evidence="8">Purine metabolism; XMP biosynthesis via de novo pathway; XMP from IMP: step 1/1.</text>
</comment>
<reference evidence="14 15" key="1">
    <citation type="submission" date="2017-04" db="EMBL/GenBank/DDBJ databases">
        <title>Draft Aigarchaeota genome from a New Zealand hot spring.</title>
        <authorList>
            <person name="Reysenbach A.-L."/>
            <person name="Donaho J.A."/>
            <person name="Gerhart J."/>
            <person name="Kelley J.F."/>
            <person name="Kouba K."/>
            <person name="Podar M."/>
            <person name="Stott M."/>
        </authorList>
    </citation>
    <scope>NUCLEOTIDE SEQUENCE [LARGE SCALE GENOMIC DNA]</scope>
    <source>
        <strain evidence="14">NZ13_MG1</strain>
    </source>
</reference>
<comment type="activity regulation">
    <text evidence="8">Mycophenolic acid (MPA) is a non-competitive inhibitor that prevents formation of the closed enzyme conformation by binding to the same site as the amobile flap. In contrast, mizoribine monophosphate (MZP) is a competitive inhibitor that induces the closed conformation. MPA is a potent inhibitor of mammalian IMPDHs but a poor inhibitor of the bacterial enzymes. MZP is a more potent inhibitor of bacterial IMPDH.</text>
</comment>
<keyword evidence="4" id="KW-0677">Repeat</keyword>
<dbReference type="InterPro" id="IPR013785">
    <property type="entry name" value="Aldolase_TIM"/>
</dbReference>
<comment type="catalytic activity">
    <reaction evidence="8">
        <text>IMP + NAD(+) + H2O = XMP + NADH + H(+)</text>
        <dbReference type="Rhea" id="RHEA:11708"/>
        <dbReference type="ChEBI" id="CHEBI:15377"/>
        <dbReference type="ChEBI" id="CHEBI:15378"/>
        <dbReference type="ChEBI" id="CHEBI:57464"/>
        <dbReference type="ChEBI" id="CHEBI:57540"/>
        <dbReference type="ChEBI" id="CHEBI:57945"/>
        <dbReference type="ChEBI" id="CHEBI:58053"/>
        <dbReference type="EC" id="1.1.1.205"/>
    </reaction>
</comment>
<dbReference type="PIRSF" id="PIRSF000130">
    <property type="entry name" value="IMPDH"/>
    <property type="match status" value="1"/>
</dbReference>
<dbReference type="FunFam" id="3.20.20.70:FF:000003">
    <property type="entry name" value="GMP reductase"/>
    <property type="match status" value="1"/>
</dbReference>
<keyword evidence="8 9" id="KW-0520">NAD</keyword>
<evidence type="ECO:0000256" key="12">
    <source>
        <dbReference type="RuleBase" id="RU003927"/>
    </source>
</evidence>
<organism evidence="14 15">
    <name type="scientific">Candidatus Terraquivivens tikiterensis</name>
    <dbReference type="NCBI Taxonomy" id="1980982"/>
    <lineage>
        <taxon>Archaea</taxon>
        <taxon>Nitrososphaerota</taxon>
        <taxon>Candidatus Wolframiiraptoraceae</taxon>
        <taxon>Candidatus Terraquivivens</taxon>
    </lineage>
</organism>
<feature type="binding site" evidence="8">
    <location>
        <position position="420"/>
    </location>
    <ligand>
        <name>IMP</name>
        <dbReference type="ChEBI" id="CHEBI:58053"/>
    </ligand>
</feature>
<evidence type="ECO:0000313" key="14">
    <source>
        <dbReference type="EMBL" id="PUA31876.1"/>
    </source>
</evidence>
<dbReference type="EMBL" id="NDWU01000012">
    <property type="protein sequence ID" value="PUA31876.1"/>
    <property type="molecule type" value="Genomic_DNA"/>
</dbReference>
<feature type="binding site" description="in other chain" evidence="8 10">
    <location>
        <position position="302"/>
    </location>
    <ligand>
        <name>K(+)</name>
        <dbReference type="ChEBI" id="CHEBI:29103"/>
        <note>ligand shared between two tetrameric partners</note>
    </ligand>
</feature>
<sequence length="484" mass="52428">MVVKNIEKGLTFDDVLLVPQRSSVHSRKEVSTESFFTKGIQLNIPIVSSAMDTVTEAEMAITMARHGGIGVVHRFMPIEKQAQEVQRVKRAENIIIERPYTLPLKSTVGRARALMEEYGVGGLLVVDEDGKLRGLVTKRDILFEENNDRPITEVMTPRERLVVSSGRITLEEAREIFKKHKVEKLPLVDEEDRVVGLVTAKDIMIKSMYPNAARDRKGRLLVAAAIGIKEGYLERAKALLDAGADALVVDVAHGHTDEVIRVVRKLKETFGDVQVVAGNVATPEGFEDLASAGADAVKVGIGPGAVCTTRIVAGVGVPQLTAILNCAEKSFDLGVPMIADGGIRNSGDLVKALAAGASTVMLGSLLAGTDESPGTTISRGGRKYKVYRGMASFYAMLAREVKEGKQVELDSVADYAYTSEGVEAYVPYRGSASELLKQLVAALRAGMSYCGARNIRELWDKAKFISISEAGIKESYPHDVEVIE</sequence>
<dbReference type="HAMAP" id="MF_01964">
    <property type="entry name" value="IMPDH"/>
    <property type="match status" value="1"/>
</dbReference>
<dbReference type="GO" id="GO:0003938">
    <property type="term" value="F:IMP dehydrogenase activity"/>
    <property type="evidence" value="ECO:0007669"/>
    <property type="project" value="UniProtKB-UniRule"/>
</dbReference>
<feature type="binding site" evidence="8">
    <location>
        <begin position="340"/>
        <end position="342"/>
    </location>
    <ligand>
        <name>IMP</name>
        <dbReference type="ChEBI" id="CHEBI:58053"/>
    </ligand>
</feature>
<keyword evidence="6 8" id="KW-0560">Oxidoreductase</keyword>
<feature type="domain" description="CBS" evidence="13">
    <location>
        <begin position="95"/>
        <end position="151"/>
    </location>
</feature>
<evidence type="ECO:0000256" key="3">
    <source>
        <dbReference type="ARBA" id="ARBA00022723"/>
    </source>
</evidence>
<feature type="binding site" evidence="8">
    <location>
        <position position="250"/>
    </location>
    <ligand>
        <name>NAD(+)</name>
        <dbReference type="ChEBI" id="CHEBI:57540"/>
    </ligand>
</feature>
<feature type="binding site" evidence="8">
    <location>
        <begin position="363"/>
        <end position="364"/>
    </location>
    <ligand>
        <name>IMP</name>
        <dbReference type="ChEBI" id="CHEBI:58053"/>
    </ligand>
</feature>
<dbReference type="SUPFAM" id="SSF54631">
    <property type="entry name" value="CBS-domain pair"/>
    <property type="match status" value="1"/>
</dbReference>
<feature type="binding site" evidence="9">
    <location>
        <begin position="250"/>
        <end position="252"/>
    </location>
    <ligand>
        <name>NAD(+)</name>
        <dbReference type="ChEBI" id="CHEBI:57540"/>
    </ligand>
</feature>
<dbReference type="Pfam" id="PF00478">
    <property type="entry name" value="IMPDH"/>
    <property type="match status" value="1"/>
</dbReference>